<protein>
    <submittedName>
        <fullName evidence="2">FAD-linked oxidase</fullName>
    </submittedName>
</protein>
<dbReference type="RefSeq" id="WP_188464766.1">
    <property type="nucleotide sequence ID" value="NZ_BAABHU010000009.1"/>
</dbReference>
<dbReference type="PANTHER" id="PTHR43762">
    <property type="entry name" value="L-GULONOLACTONE OXIDASE"/>
    <property type="match status" value="1"/>
</dbReference>
<dbReference type="EMBL" id="BMEC01000009">
    <property type="protein sequence ID" value="GGC41868.1"/>
    <property type="molecule type" value="Genomic_DNA"/>
</dbReference>
<evidence type="ECO:0000313" key="2">
    <source>
        <dbReference type="EMBL" id="GGC41868.1"/>
    </source>
</evidence>
<evidence type="ECO:0000313" key="3">
    <source>
        <dbReference type="Proteomes" id="UP000636010"/>
    </source>
</evidence>
<dbReference type="SUPFAM" id="SSF56176">
    <property type="entry name" value="FAD-binding/transporter-associated domain-like"/>
    <property type="match status" value="1"/>
</dbReference>
<dbReference type="InterPro" id="IPR010031">
    <property type="entry name" value="FAD_lactone_oxidase-like"/>
</dbReference>
<evidence type="ECO:0000259" key="1">
    <source>
        <dbReference type="PROSITE" id="PS51387"/>
    </source>
</evidence>
<dbReference type="Gene3D" id="3.30.465.10">
    <property type="match status" value="1"/>
</dbReference>
<dbReference type="PANTHER" id="PTHR43762:SF1">
    <property type="entry name" value="D-ARABINONO-1,4-LACTONE OXIDASE"/>
    <property type="match status" value="1"/>
</dbReference>
<dbReference type="PROSITE" id="PS51387">
    <property type="entry name" value="FAD_PCMH"/>
    <property type="match status" value="1"/>
</dbReference>
<reference evidence="3" key="1">
    <citation type="journal article" date="2019" name="Int. J. Syst. Evol. Microbiol.">
        <title>The Global Catalogue of Microorganisms (GCM) 10K type strain sequencing project: providing services to taxonomists for standard genome sequencing and annotation.</title>
        <authorList>
            <consortium name="The Broad Institute Genomics Platform"/>
            <consortium name="The Broad Institute Genome Sequencing Center for Infectious Disease"/>
            <person name="Wu L."/>
            <person name="Ma J."/>
        </authorList>
    </citation>
    <scope>NUCLEOTIDE SEQUENCE [LARGE SCALE GENOMIC DNA]</scope>
    <source>
        <strain evidence="3">CGMCC 1.10832</strain>
    </source>
</reference>
<sequence>MPRIKRNISNWNNFPTAETTEHSLIYKDDALITIEQTSKNLIARGNGRCYGDASLAEHVISTLKYNQIVFYDAKNGIIECESGILFKDLLDFLVPRGWFLPVTPGTKYITLGGAVASDVHGKNHHKEGSFSQHILSLSIMLENGNILEVNDANHSDLFHASMGGMGLTGLILSVKFKLKKIETAYITQQQIKTKNLDHTIDLFTEFKDSTYSMAWIDCLKNSTKQGRSIIFTGEHSAISELSKKKQQEPLSFKKKKKITIPFNLPPFVLSQLSVKAFNELYYLAHPTKYNQIIDYESFFYPLDGLLEWNKMYGKRGFIQYQFVIPASDNAVGLKDILDRINKKGWGSFLAVLKMFGPQESLISFPMEGLTLALDFPLKKGLFEFLDELDEVVEAHGGRVYLSKDARMKKGIFTAGYKNHRKFIEIIEKYNPHRKFNSYLSTRIVY</sequence>
<dbReference type="InterPro" id="IPR036318">
    <property type="entry name" value="FAD-bd_PCMH-like_sf"/>
</dbReference>
<keyword evidence="3" id="KW-1185">Reference proteome</keyword>
<comment type="caution">
    <text evidence="2">The sequence shown here is derived from an EMBL/GenBank/DDBJ whole genome shotgun (WGS) entry which is preliminary data.</text>
</comment>
<dbReference type="InterPro" id="IPR006094">
    <property type="entry name" value="Oxid_FAD_bind_N"/>
</dbReference>
<proteinExistence type="predicted"/>
<dbReference type="Proteomes" id="UP000636010">
    <property type="component" value="Unassembled WGS sequence"/>
</dbReference>
<accession>A0ABQ1MLJ2</accession>
<organism evidence="2 3">
    <name type="scientific">Marivirga lumbricoides</name>
    <dbReference type="NCBI Taxonomy" id="1046115"/>
    <lineage>
        <taxon>Bacteria</taxon>
        <taxon>Pseudomonadati</taxon>
        <taxon>Bacteroidota</taxon>
        <taxon>Cytophagia</taxon>
        <taxon>Cytophagales</taxon>
        <taxon>Marivirgaceae</taxon>
        <taxon>Marivirga</taxon>
    </lineage>
</organism>
<gene>
    <name evidence="2" type="ORF">GCM10011506_29290</name>
</gene>
<dbReference type="InterPro" id="IPR016166">
    <property type="entry name" value="FAD-bd_PCMH"/>
</dbReference>
<dbReference type="Pfam" id="PF01565">
    <property type="entry name" value="FAD_binding_4"/>
    <property type="match status" value="1"/>
</dbReference>
<dbReference type="InterPro" id="IPR016169">
    <property type="entry name" value="FAD-bd_PCMH_sub2"/>
</dbReference>
<name>A0ABQ1MLJ2_9BACT</name>
<feature type="domain" description="FAD-binding PCMH-type" evidence="1">
    <location>
        <begin position="4"/>
        <end position="181"/>
    </location>
</feature>